<name>A0A6L2JDN8_TANCI</name>
<dbReference type="Pfam" id="PF00665">
    <property type="entry name" value="rve"/>
    <property type="match status" value="2"/>
</dbReference>
<feature type="region of interest" description="Disordered" evidence="2">
    <location>
        <begin position="223"/>
        <end position="243"/>
    </location>
</feature>
<feature type="compositionally biased region" description="Polar residues" evidence="2">
    <location>
        <begin position="224"/>
        <end position="237"/>
    </location>
</feature>
<dbReference type="InterPro" id="IPR001584">
    <property type="entry name" value="Integrase_cat-core"/>
</dbReference>
<dbReference type="Gene3D" id="1.10.340.70">
    <property type="match status" value="1"/>
</dbReference>
<dbReference type="GO" id="GO:0015074">
    <property type="term" value="P:DNA integration"/>
    <property type="evidence" value="ECO:0007669"/>
    <property type="project" value="InterPro"/>
</dbReference>
<dbReference type="InterPro" id="IPR036397">
    <property type="entry name" value="RNaseH_sf"/>
</dbReference>
<feature type="domain" description="Integrase catalytic" evidence="3">
    <location>
        <begin position="822"/>
        <end position="979"/>
    </location>
</feature>
<gene>
    <name evidence="4" type="ORF">Tci_006665</name>
</gene>
<dbReference type="FunFam" id="3.30.420.10:FF:000032">
    <property type="entry name" value="Retrovirus-related Pol polyprotein from transposon 297-like Protein"/>
    <property type="match status" value="2"/>
</dbReference>
<keyword evidence="4" id="KW-0548">Nucleotidyltransferase</keyword>
<dbReference type="Gene3D" id="3.30.420.10">
    <property type="entry name" value="Ribonuclease H-like superfamily/Ribonuclease H"/>
    <property type="match status" value="2"/>
</dbReference>
<dbReference type="PANTHER" id="PTHR37984:SF5">
    <property type="entry name" value="PROTEIN NYNRIN-LIKE"/>
    <property type="match status" value="1"/>
</dbReference>
<dbReference type="SUPFAM" id="SSF53098">
    <property type="entry name" value="Ribonuclease H-like"/>
    <property type="match status" value="2"/>
</dbReference>
<dbReference type="InterPro" id="IPR041588">
    <property type="entry name" value="Integrase_H2C2"/>
</dbReference>
<dbReference type="InterPro" id="IPR000477">
    <property type="entry name" value="RT_dom"/>
</dbReference>
<protein>
    <submittedName>
        <fullName evidence="4">Reverse transcriptase domain-containing protein</fullName>
    </submittedName>
</protein>
<dbReference type="GO" id="GO:0003964">
    <property type="term" value="F:RNA-directed DNA polymerase activity"/>
    <property type="evidence" value="ECO:0007669"/>
    <property type="project" value="UniProtKB-KW"/>
</dbReference>
<keyword evidence="4" id="KW-0808">Transferase</keyword>
<dbReference type="InterPro" id="IPR050951">
    <property type="entry name" value="Retrovirus_Pol_polyprotein"/>
</dbReference>
<dbReference type="Pfam" id="PF17919">
    <property type="entry name" value="RT_RNaseH_2"/>
    <property type="match status" value="1"/>
</dbReference>
<dbReference type="GO" id="GO:0003676">
    <property type="term" value="F:nucleic acid binding"/>
    <property type="evidence" value="ECO:0007669"/>
    <property type="project" value="InterPro"/>
</dbReference>
<dbReference type="Pfam" id="PF00078">
    <property type="entry name" value="RVT_1"/>
    <property type="match status" value="1"/>
</dbReference>
<organism evidence="4">
    <name type="scientific">Tanacetum cinerariifolium</name>
    <name type="common">Dalmatian daisy</name>
    <name type="synonym">Chrysanthemum cinerariifolium</name>
    <dbReference type="NCBI Taxonomy" id="118510"/>
    <lineage>
        <taxon>Eukaryota</taxon>
        <taxon>Viridiplantae</taxon>
        <taxon>Streptophyta</taxon>
        <taxon>Embryophyta</taxon>
        <taxon>Tracheophyta</taxon>
        <taxon>Spermatophyta</taxon>
        <taxon>Magnoliopsida</taxon>
        <taxon>eudicotyledons</taxon>
        <taxon>Gunneridae</taxon>
        <taxon>Pentapetalae</taxon>
        <taxon>asterids</taxon>
        <taxon>campanulids</taxon>
        <taxon>Asterales</taxon>
        <taxon>Asteraceae</taxon>
        <taxon>Asteroideae</taxon>
        <taxon>Anthemideae</taxon>
        <taxon>Anthemidinae</taxon>
        <taxon>Tanacetum</taxon>
    </lineage>
</organism>
<evidence type="ECO:0000259" key="3">
    <source>
        <dbReference type="PROSITE" id="PS50994"/>
    </source>
</evidence>
<sequence>MRTRNSYFPNNSSVTIMRRRNKRRTPNIVEPELRTIVKVAPIEDNRTMEELLQAPTEGYGEAIVITEINADHFEIKTNLLQFVQGNPYHGFERENPHTHINNFKRITSTLKFRDVPNDVIKLMMFPYSLEGTARVWYDKEPSNSILTWEDLTFGEAWERFKKMLRACPHHGFTELTHIDNFYNGLNKNDQDSLNVAAGGNLLSKTTKEALKIIKNKSKVRYSRNRQNVSRMNTTSRENASKTDDRIDKLADQISTLVDIFAKKVVTPAIVKAVEESCVTCGDNHAYYNCDATNRNQSSVCTATDSYNQVAPQNRASNYMAPPERGTKKRTNKEKTNFQGCTAHIQYPVVPIPEPDIPKTLPKPNIPYPSRLNDQKLRKKATNQIEKFFQIFQDLHFDISFADALLLMPEFASTIKSLLANKEKLFELAKIPLNENCSAMLLKKLPKKLGDPGKFLIPCGNPPSTSEPIIFDSSPSLTPFEGSDFILEEIEAYLKDESILPEINHADCDPEGDNYLIEKVLNDDPFQLLLMDLKQGEIVKEKSSIEVPPELEKKTTFTCPYGTFAYRRMPFGLCNAPGTFQRCMMAIFHDMIKKTMEVFIDDFLVFGDSFSSCLSHLDTMLQRLEVDRAKVNVIAKLPHPTTVKGVRRFLGHAGFYRRFIQDFSKIDRPMTHLLEKETPSVFSKYCIDAFETLKKKLTQASILVVLEWNLPFELLCDASDFAIGVVLGQHQLSRLENPHKDVFENKDINENFPLETLGKISSGSTPWFVDFENFHALAMKDPPRAIMVPILPQRKYLMPVSFGQSFIRQGKNSQMDEMFKNVIQVCEIFDVWGIDFMGPFSSSQEYVYFSRVDYLSKWVEAKALSTNDARVVVKCLKPLFARFETPRAIISDRETHFCNDKFAKVMSKYGVTHRLATAYHPQTSGQVKVSNHGLKRILERTVGENHASWSKKLEDALWAFRTAYKTPIGYTPYKLVYGKSFHLPIELEHKAYWALKHVNFDIKTSGDHRKLQLNELNDLHQLSRLENPHKDVFENKDINENFPLETLGKISSGSTPWFVDFENFHACVHGQEAYDIVKACHEGPTEGHHGANFTAKKVFDAGFFWPIIYRDAHNLVKSCDSCQRQGKNSQMDEMFKNVIQVCEIFDVWGIDFMGPFSSSQEYVYFSRVDYLSKWVEAKALSTNDARVVVKCLKPLFARFETPRAIISDRETHFCNDKFAKVMSKYGVTHRLATAYHPQTSGQVKVSNHGLKRILERTVGENHASWSKKLEDALWAFRTAYKTPIGYTPYKLVYGKSFHLPIELEHKAYWALKHKTKKLHDSKIKNRIFNVGDRVLLFNSRLKIFSGKLKTRWSGPFTITKVFPYGTIELSQPEGLNFKVNGHHVKHYFGGDVPQLVVLDLQTFPMDK</sequence>
<dbReference type="FunFam" id="3.30.70.270:FF:000020">
    <property type="entry name" value="Transposon Tf2-6 polyprotein-like Protein"/>
    <property type="match status" value="1"/>
</dbReference>
<dbReference type="InterPro" id="IPR043502">
    <property type="entry name" value="DNA/RNA_pol_sf"/>
</dbReference>
<feature type="domain" description="Integrase catalytic" evidence="3">
    <location>
        <begin position="1138"/>
        <end position="1295"/>
    </location>
</feature>
<evidence type="ECO:0000313" key="4">
    <source>
        <dbReference type="EMBL" id="GEU34687.1"/>
    </source>
</evidence>
<dbReference type="CDD" id="cd01647">
    <property type="entry name" value="RT_LTR"/>
    <property type="match status" value="1"/>
</dbReference>
<comment type="caution">
    <text evidence="4">The sequence shown here is derived from an EMBL/GenBank/DDBJ whole genome shotgun (WGS) entry which is preliminary data.</text>
</comment>
<evidence type="ECO:0000256" key="2">
    <source>
        <dbReference type="SAM" id="MobiDB-lite"/>
    </source>
</evidence>
<dbReference type="Gene3D" id="3.30.70.270">
    <property type="match status" value="2"/>
</dbReference>
<dbReference type="PANTHER" id="PTHR37984">
    <property type="entry name" value="PROTEIN CBG26694"/>
    <property type="match status" value="1"/>
</dbReference>
<reference evidence="4" key="1">
    <citation type="journal article" date="2019" name="Sci. Rep.">
        <title>Draft genome of Tanacetum cinerariifolium, the natural source of mosquito coil.</title>
        <authorList>
            <person name="Yamashiro T."/>
            <person name="Shiraishi A."/>
            <person name="Satake H."/>
            <person name="Nakayama K."/>
        </authorList>
    </citation>
    <scope>NUCLEOTIDE SEQUENCE</scope>
</reference>
<evidence type="ECO:0000256" key="1">
    <source>
        <dbReference type="ARBA" id="ARBA00023268"/>
    </source>
</evidence>
<dbReference type="PROSITE" id="PS50994">
    <property type="entry name" value="INTEGRASE"/>
    <property type="match status" value="2"/>
</dbReference>
<accession>A0A6L2JDN8</accession>
<dbReference type="EMBL" id="BKCJ010000606">
    <property type="protein sequence ID" value="GEU34687.1"/>
    <property type="molecule type" value="Genomic_DNA"/>
</dbReference>
<keyword evidence="1" id="KW-0511">Multifunctional enzyme</keyword>
<dbReference type="InterPro" id="IPR043128">
    <property type="entry name" value="Rev_trsase/Diguanyl_cyclase"/>
</dbReference>
<keyword evidence="4" id="KW-0695">RNA-directed DNA polymerase</keyword>
<dbReference type="Pfam" id="PF17921">
    <property type="entry name" value="Integrase_H2C2"/>
    <property type="match status" value="1"/>
</dbReference>
<dbReference type="Gene3D" id="3.10.10.10">
    <property type="entry name" value="HIV Type 1 Reverse Transcriptase, subunit A, domain 1"/>
    <property type="match status" value="1"/>
</dbReference>
<dbReference type="InterPro" id="IPR041577">
    <property type="entry name" value="RT_RNaseH_2"/>
</dbReference>
<proteinExistence type="predicted"/>
<dbReference type="SUPFAM" id="SSF56672">
    <property type="entry name" value="DNA/RNA polymerases"/>
    <property type="match status" value="1"/>
</dbReference>
<dbReference type="InterPro" id="IPR012337">
    <property type="entry name" value="RNaseH-like_sf"/>
</dbReference>